<dbReference type="EMBL" id="FZNS01000004">
    <property type="protein sequence ID" value="SNR62996.1"/>
    <property type="molecule type" value="Genomic_DNA"/>
</dbReference>
<gene>
    <name evidence="2" type="ORF">SAMN06269173_104439</name>
</gene>
<sequence>MTNAEFHLAIGRIRRLHWMHFPVQALVMLGVVLGASSQVGVGSGSQTHLASWPALVLLAALVPVVSMLLYIISRRLRPNIRRLAEENMRIYQSRIFLRNSLLSLLGLPLLASYFLTREVLELLACGALLLGMCLATVPTAKEYQRWLLR</sequence>
<feature type="transmembrane region" description="Helical" evidence="1">
    <location>
        <begin position="95"/>
        <end position="115"/>
    </location>
</feature>
<keyword evidence="1" id="KW-0812">Transmembrane</keyword>
<protein>
    <recommendedName>
        <fullName evidence="4">MFS transporter</fullName>
    </recommendedName>
</protein>
<evidence type="ECO:0000313" key="2">
    <source>
        <dbReference type="EMBL" id="SNR62996.1"/>
    </source>
</evidence>
<accession>A0A238XVB6</accession>
<dbReference type="Proteomes" id="UP000198310">
    <property type="component" value="Unassembled WGS sequence"/>
</dbReference>
<evidence type="ECO:0008006" key="4">
    <source>
        <dbReference type="Google" id="ProtNLM"/>
    </source>
</evidence>
<organism evidence="2 3">
    <name type="scientific">Hymenobacter mucosus</name>
    <dbReference type="NCBI Taxonomy" id="1411120"/>
    <lineage>
        <taxon>Bacteria</taxon>
        <taxon>Pseudomonadati</taxon>
        <taxon>Bacteroidota</taxon>
        <taxon>Cytophagia</taxon>
        <taxon>Cytophagales</taxon>
        <taxon>Hymenobacteraceae</taxon>
        <taxon>Hymenobacter</taxon>
    </lineage>
</organism>
<feature type="transmembrane region" description="Helical" evidence="1">
    <location>
        <begin position="52"/>
        <end position="72"/>
    </location>
</feature>
<name>A0A238XVB6_9BACT</name>
<evidence type="ECO:0000313" key="3">
    <source>
        <dbReference type="Proteomes" id="UP000198310"/>
    </source>
</evidence>
<proteinExistence type="predicted"/>
<feature type="transmembrane region" description="Helical" evidence="1">
    <location>
        <begin position="121"/>
        <end position="140"/>
    </location>
</feature>
<feature type="transmembrane region" description="Helical" evidence="1">
    <location>
        <begin position="21"/>
        <end position="40"/>
    </location>
</feature>
<keyword evidence="1" id="KW-0472">Membrane</keyword>
<dbReference type="AlphaFoldDB" id="A0A238XVB6"/>
<reference evidence="3" key="1">
    <citation type="submission" date="2017-06" db="EMBL/GenBank/DDBJ databases">
        <authorList>
            <person name="Varghese N."/>
            <person name="Submissions S."/>
        </authorList>
    </citation>
    <scope>NUCLEOTIDE SEQUENCE [LARGE SCALE GENOMIC DNA]</scope>
    <source>
        <strain evidence="3">DSM 28041</strain>
    </source>
</reference>
<keyword evidence="3" id="KW-1185">Reference proteome</keyword>
<dbReference type="RefSeq" id="WP_055562535.1">
    <property type="nucleotide sequence ID" value="NZ_FZNS01000004.1"/>
</dbReference>
<evidence type="ECO:0000256" key="1">
    <source>
        <dbReference type="SAM" id="Phobius"/>
    </source>
</evidence>
<keyword evidence="1" id="KW-1133">Transmembrane helix</keyword>